<sequence>MISLTNYYKSPSLLKFLSIVAVSSNVWTIVQAQNDDYDDGSDEDGSEDGTGQEDESQDDSGQEDENQDDTATTSYNDGQWTPDATTTTTYNILTATTDPNAPATLTVDPSLSTDPPISASTTEAIIPPTPTQDVQSTNINSSTITTTITSTSPSAIDSPVPQIDSLSVNKGTIAGAVVGGVVGAGLIGAFMFLLLRKLRAKKSAADREVFTPQADDDEYQDGWKKSESSGYPPLMSVASPTEPAPQPPQHTHHQNY</sequence>
<organism evidence="4 5">
    <name type="scientific">Parasitella parasitica</name>
    <dbReference type="NCBI Taxonomy" id="35722"/>
    <lineage>
        <taxon>Eukaryota</taxon>
        <taxon>Fungi</taxon>
        <taxon>Fungi incertae sedis</taxon>
        <taxon>Mucoromycota</taxon>
        <taxon>Mucoromycotina</taxon>
        <taxon>Mucoromycetes</taxon>
        <taxon>Mucorales</taxon>
        <taxon>Mucorineae</taxon>
        <taxon>Mucoraceae</taxon>
        <taxon>Parasitella</taxon>
    </lineage>
</organism>
<name>A0A0B7N5S3_9FUNG</name>
<keyword evidence="2" id="KW-0812">Transmembrane</keyword>
<evidence type="ECO:0000256" key="2">
    <source>
        <dbReference type="SAM" id="Phobius"/>
    </source>
</evidence>
<feature type="compositionally biased region" description="Polar residues" evidence="1">
    <location>
        <begin position="70"/>
        <end position="84"/>
    </location>
</feature>
<gene>
    <name evidence="4" type="primary">PARPA_06733.1 scaffold 23505</name>
</gene>
<accession>A0A0B7N5S3</accession>
<feature type="signal peptide" evidence="3">
    <location>
        <begin position="1"/>
        <end position="32"/>
    </location>
</feature>
<feature type="compositionally biased region" description="Acidic residues" evidence="1">
    <location>
        <begin position="35"/>
        <end position="68"/>
    </location>
</feature>
<evidence type="ECO:0008006" key="6">
    <source>
        <dbReference type="Google" id="ProtNLM"/>
    </source>
</evidence>
<feature type="chain" id="PRO_5002121183" description="Mid2 domain-containing protein" evidence="3">
    <location>
        <begin position="33"/>
        <end position="256"/>
    </location>
</feature>
<evidence type="ECO:0000256" key="1">
    <source>
        <dbReference type="SAM" id="MobiDB-lite"/>
    </source>
</evidence>
<dbReference type="STRING" id="35722.A0A0B7N5S3"/>
<dbReference type="AlphaFoldDB" id="A0A0B7N5S3"/>
<keyword evidence="2" id="KW-0472">Membrane</keyword>
<feature type="region of interest" description="Disordered" evidence="1">
    <location>
        <begin position="34"/>
        <end position="85"/>
    </location>
</feature>
<dbReference type="OrthoDB" id="2290686at2759"/>
<feature type="region of interest" description="Disordered" evidence="1">
    <location>
        <begin position="204"/>
        <end position="256"/>
    </location>
</feature>
<proteinExistence type="predicted"/>
<reference evidence="4 5" key="1">
    <citation type="submission" date="2014-09" db="EMBL/GenBank/DDBJ databases">
        <authorList>
            <person name="Ellenberger Sabrina"/>
        </authorList>
    </citation>
    <scope>NUCLEOTIDE SEQUENCE [LARGE SCALE GENOMIC DNA]</scope>
    <source>
        <strain evidence="4 5">CBS 412.66</strain>
    </source>
</reference>
<evidence type="ECO:0000313" key="4">
    <source>
        <dbReference type="EMBL" id="CEP12752.1"/>
    </source>
</evidence>
<keyword evidence="2" id="KW-1133">Transmembrane helix</keyword>
<protein>
    <recommendedName>
        <fullName evidence="6">Mid2 domain-containing protein</fullName>
    </recommendedName>
</protein>
<keyword evidence="3" id="KW-0732">Signal</keyword>
<dbReference type="Proteomes" id="UP000054107">
    <property type="component" value="Unassembled WGS sequence"/>
</dbReference>
<keyword evidence="5" id="KW-1185">Reference proteome</keyword>
<evidence type="ECO:0000256" key="3">
    <source>
        <dbReference type="SAM" id="SignalP"/>
    </source>
</evidence>
<feature type="transmembrane region" description="Helical" evidence="2">
    <location>
        <begin position="173"/>
        <end position="195"/>
    </location>
</feature>
<dbReference type="EMBL" id="LN728267">
    <property type="protein sequence ID" value="CEP12752.1"/>
    <property type="molecule type" value="Genomic_DNA"/>
</dbReference>
<evidence type="ECO:0000313" key="5">
    <source>
        <dbReference type="Proteomes" id="UP000054107"/>
    </source>
</evidence>